<dbReference type="EMBL" id="CAJVCE010000021">
    <property type="protein sequence ID" value="CAG7654108.1"/>
    <property type="molecule type" value="Genomic_DNA"/>
</dbReference>
<dbReference type="InterPro" id="IPR051257">
    <property type="entry name" value="Diverse_CBS-Domain"/>
</dbReference>
<evidence type="ECO:0000313" key="5">
    <source>
        <dbReference type="Proteomes" id="UP000730618"/>
    </source>
</evidence>
<protein>
    <recommendedName>
        <fullName evidence="3">CBS domain-containing protein</fullName>
    </recommendedName>
</protein>
<name>A0ABN7TSI4_9BACL</name>
<dbReference type="SMART" id="SM00116">
    <property type="entry name" value="CBS"/>
    <property type="match status" value="1"/>
</dbReference>
<keyword evidence="5" id="KW-1185">Reference proteome</keyword>
<feature type="domain" description="CBS" evidence="3">
    <location>
        <begin position="26"/>
        <end position="84"/>
    </location>
</feature>
<evidence type="ECO:0000256" key="1">
    <source>
        <dbReference type="ARBA" id="ARBA00023122"/>
    </source>
</evidence>
<keyword evidence="1 2" id="KW-0129">CBS domain</keyword>
<reference evidence="4 5" key="1">
    <citation type="submission" date="2021-06" db="EMBL/GenBank/DDBJ databases">
        <authorList>
            <person name="Criscuolo A."/>
        </authorList>
    </citation>
    <scope>NUCLEOTIDE SEQUENCE [LARGE SCALE GENOMIC DNA]</scope>
    <source>
        <strain evidence="5">CIP 111802</strain>
    </source>
</reference>
<gene>
    <name evidence="4" type="ORF">PAECIP111802_05680</name>
</gene>
<dbReference type="PANTHER" id="PTHR43080">
    <property type="entry name" value="CBS DOMAIN-CONTAINING PROTEIN CBSX3, MITOCHONDRIAL"/>
    <property type="match status" value="1"/>
</dbReference>
<evidence type="ECO:0000256" key="2">
    <source>
        <dbReference type="PROSITE-ProRule" id="PRU00703"/>
    </source>
</evidence>
<dbReference type="CDD" id="cd09834">
    <property type="entry name" value="CBS_pair_bac"/>
    <property type="match status" value="1"/>
</dbReference>
<dbReference type="Proteomes" id="UP000730618">
    <property type="component" value="Unassembled WGS sequence"/>
</dbReference>
<organism evidence="4 5">
    <name type="scientific">Paenibacillus allorhizosphaerae</name>
    <dbReference type="NCBI Taxonomy" id="2849866"/>
    <lineage>
        <taxon>Bacteria</taxon>
        <taxon>Bacillati</taxon>
        <taxon>Bacillota</taxon>
        <taxon>Bacilli</taxon>
        <taxon>Bacillales</taxon>
        <taxon>Paenibacillaceae</taxon>
        <taxon>Paenibacillus</taxon>
    </lineage>
</organism>
<dbReference type="PROSITE" id="PS51371">
    <property type="entry name" value="CBS"/>
    <property type="match status" value="1"/>
</dbReference>
<dbReference type="Pfam" id="PF00571">
    <property type="entry name" value="CBS"/>
    <property type="match status" value="2"/>
</dbReference>
<dbReference type="InterPro" id="IPR000644">
    <property type="entry name" value="CBS_dom"/>
</dbReference>
<proteinExistence type="predicted"/>
<sequence>MMERWAKRKLLEVERQGEPLNIAFFLVPKDQVIFLSPHSTMRQALERMEYHRYSAVPLIDEEGKYVGTITEGDLLWKLKHSPEIGFEHAHKVQLKDVAQHMTIKPVRIDQQMQDLITLATNQNYVPVIDDQGVFIGIIRRREIIDYCFKLWQSEQRV</sequence>
<evidence type="ECO:0000259" key="3">
    <source>
        <dbReference type="PROSITE" id="PS51371"/>
    </source>
</evidence>
<dbReference type="PANTHER" id="PTHR43080:SF26">
    <property type="entry name" value="REGULATORY PROTEIN"/>
    <property type="match status" value="1"/>
</dbReference>
<comment type="caution">
    <text evidence="4">The sequence shown here is derived from an EMBL/GenBank/DDBJ whole genome shotgun (WGS) entry which is preliminary data.</text>
</comment>
<accession>A0ABN7TSI4</accession>
<evidence type="ECO:0000313" key="4">
    <source>
        <dbReference type="EMBL" id="CAG7654108.1"/>
    </source>
</evidence>